<protein>
    <submittedName>
        <fullName evidence="1">Uncharacterized protein</fullName>
    </submittedName>
</protein>
<evidence type="ECO:0000313" key="2">
    <source>
        <dbReference type="Proteomes" id="UP000681041"/>
    </source>
</evidence>
<proteinExistence type="predicted"/>
<organism evidence="1 2">
    <name type="scientific">Methanobacterium alkalithermotolerans</name>
    <dbReference type="NCBI Taxonomy" id="2731220"/>
    <lineage>
        <taxon>Archaea</taxon>
        <taxon>Methanobacteriati</taxon>
        <taxon>Methanobacteriota</taxon>
        <taxon>Methanomada group</taxon>
        <taxon>Methanobacteria</taxon>
        <taxon>Methanobacteriales</taxon>
        <taxon>Methanobacteriaceae</taxon>
        <taxon>Methanobacterium</taxon>
    </lineage>
</organism>
<reference evidence="1" key="1">
    <citation type="submission" date="2020-07" db="EMBL/GenBank/DDBJ databases">
        <title>Methanobacterium. sp. MethCan genome.</title>
        <authorList>
            <person name="Postec A."/>
            <person name="Quemeneur M."/>
        </authorList>
    </citation>
    <scope>NUCLEOTIDE SEQUENCE</scope>
    <source>
        <strain evidence="1">MethCAN</strain>
    </source>
</reference>
<name>A0A8T8K384_9EURY</name>
<dbReference type="EMBL" id="CP058560">
    <property type="protein sequence ID" value="QUH22966.1"/>
    <property type="molecule type" value="Genomic_DNA"/>
</dbReference>
<sequence length="150" mass="17867">MDIDDYKNIIAEVVDFEIEMSTLVQSRKTLLELKEKREILLEMKKDVAEDIRSIELEYLKRRCNIRSQFEDEETSRITKFFSRSSSPSQMRARAMRHLESERNTKLEAYEEIKFTTEDLIEQIEDVMVEVYTSMKNILGNVEIEMERSPT</sequence>
<dbReference type="AlphaFoldDB" id="A0A8T8K384"/>
<dbReference type="RefSeq" id="WP_211533912.1">
    <property type="nucleotide sequence ID" value="NZ_CP058560.1"/>
</dbReference>
<accession>A0A8T8K384</accession>
<keyword evidence="2" id="KW-1185">Reference proteome</keyword>
<evidence type="ECO:0000313" key="1">
    <source>
        <dbReference type="EMBL" id="QUH22966.1"/>
    </source>
</evidence>
<dbReference type="GeneID" id="64819870"/>
<dbReference type="KEGG" id="meme:HYG87_03855"/>
<gene>
    <name evidence="1" type="ORF">HYG87_03855</name>
</gene>
<dbReference type="Proteomes" id="UP000681041">
    <property type="component" value="Chromosome"/>
</dbReference>